<protein>
    <submittedName>
        <fullName evidence="3">Uncharacterized protein</fullName>
    </submittedName>
</protein>
<dbReference type="EMBL" id="PKSM01000081">
    <property type="protein sequence ID" value="POW16184.1"/>
    <property type="molecule type" value="Genomic_DNA"/>
</dbReference>
<proteinExistence type="predicted"/>
<reference evidence="4" key="2">
    <citation type="journal article" date="2018" name="BMC Genomics">
        <title>Genomic insights into host adaptation between the wheat stripe rust pathogen (Puccinia striiformis f. sp. tritici) and the barley stripe rust pathogen (Puccinia striiformis f. sp. hordei).</title>
        <authorList>
            <person name="Xia C."/>
            <person name="Wang M."/>
            <person name="Yin C."/>
            <person name="Cornejo O.E."/>
            <person name="Hulbert S.H."/>
            <person name="Chen X."/>
        </authorList>
    </citation>
    <scope>NUCLEOTIDE SEQUENCE [LARGE SCALE GENOMIC DNA]</scope>
    <source>
        <strain evidence="4">93TX-2</strain>
    </source>
</reference>
<reference evidence="3 4" key="1">
    <citation type="submission" date="2017-12" db="EMBL/GenBank/DDBJ databases">
        <title>Gene loss provides genomic basis for host adaptation in cereal stripe rust fungi.</title>
        <authorList>
            <person name="Xia C."/>
        </authorList>
    </citation>
    <scope>NUCLEOTIDE SEQUENCE [LARGE SCALE GENOMIC DNA]</scope>
    <source>
        <strain evidence="3 4">93TX-2</strain>
    </source>
</reference>
<feature type="region of interest" description="Disordered" evidence="1">
    <location>
        <begin position="312"/>
        <end position="415"/>
    </location>
</feature>
<name>A0A2S4W330_9BASI</name>
<feature type="non-terminal residue" evidence="3">
    <location>
        <position position="528"/>
    </location>
</feature>
<organism evidence="3 4">
    <name type="scientific">Puccinia striiformis</name>
    <dbReference type="NCBI Taxonomy" id="27350"/>
    <lineage>
        <taxon>Eukaryota</taxon>
        <taxon>Fungi</taxon>
        <taxon>Dikarya</taxon>
        <taxon>Basidiomycota</taxon>
        <taxon>Pucciniomycotina</taxon>
        <taxon>Pucciniomycetes</taxon>
        <taxon>Pucciniales</taxon>
        <taxon>Pucciniaceae</taxon>
        <taxon>Puccinia</taxon>
    </lineage>
</organism>
<keyword evidence="2" id="KW-0812">Transmembrane</keyword>
<dbReference type="VEuPathDB" id="FungiDB:PSTT_14845"/>
<evidence type="ECO:0000256" key="2">
    <source>
        <dbReference type="SAM" id="Phobius"/>
    </source>
</evidence>
<feature type="transmembrane region" description="Helical" evidence="2">
    <location>
        <begin position="506"/>
        <end position="526"/>
    </location>
</feature>
<evidence type="ECO:0000256" key="1">
    <source>
        <dbReference type="SAM" id="MobiDB-lite"/>
    </source>
</evidence>
<evidence type="ECO:0000313" key="4">
    <source>
        <dbReference type="Proteomes" id="UP000238274"/>
    </source>
</evidence>
<feature type="region of interest" description="Disordered" evidence="1">
    <location>
        <begin position="438"/>
        <end position="463"/>
    </location>
</feature>
<gene>
    <name evidence="3" type="ORF">PSHT_06819</name>
</gene>
<comment type="caution">
    <text evidence="3">The sequence shown here is derived from an EMBL/GenBank/DDBJ whole genome shotgun (WGS) entry which is preliminary data.</text>
</comment>
<feature type="compositionally biased region" description="Low complexity" evidence="1">
    <location>
        <begin position="345"/>
        <end position="370"/>
    </location>
</feature>
<dbReference type="Proteomes" id="UP000238274">
    <property type="component" value="Unassembled WGS sequence"/>
</dbReference>
<keyword evidence="4" id="KW-1185">Reference proteome</keyword>
<keyword evidence="2" id="KW-1133">Transmembrane helix</keyword>
<evidence type="ECO:0000313" key="3">
    <source>
        <dbReference type="EMBL" id="POW16184.1"/>
    </source>
</evidence>
<feature type="compositionally biased region" description="Polar residues" evidence="1">
    <location>
        <begin position="444"/>
        <end position="463"/>
    </location>
</feature>
<dbReference type="VEuPathDB" id="FungiDB:PSHT_06819"/>
<sequence>MVPAGSHILSGLAQGLLSQGLNSHALNSSIVLPCHSPLKAFTTPLLQTILLLLIISLPLAIQLPPSVQSNLQMMPWGSMLQWILRANVPQQTIMLFDDQSETVSYLISSLIIWTILTGSTAPRAGIKTRNMIPKLMASMVFYHQFEGFSVIASLHPKGAIFKQGGSSFGNCYLNMIASKNGRDAHAEFHIWVAVQAIQIENGCQPTEIKQQRIKAVSDITNKFLANKVADNIHKIRVKLKELINEFLAHIPSSCSGISSGNKLSCVWPGENCEKRLKQMKLSLEIDKNKDGLDQTVLACLSLNKIHLAYHSDWEAPPPKSKNPDKGKHSSKRNSKRNSSTCPAPNTSNSNASDCAAAATASNTSDTSATDHPTGAPNTSNSDCAAAAPNTSKSSAPKKRKRPAPNTSNSTALDRAAAPHAPNWAAAACNNCDSNSSNGAAADKPNSNNTSVSGPSNFEGSTSSRCEPIPVLDPILEALGHFCIEVTTLNKIKHISARLIARRISNFLFSLCFCLIILFPLIVIVLISP</sequence>
<dbReference type="AlphaFoldDB" id="A0A2S4W330"/>
<reference evidence="4" key="3">
    <citation type="journal article" date="2018" name="Mol. Plant Microbe Interact.">
        <title>Genome sequence resources for the wheat stripe rust pathogen (Puccinia striiformis f. sp. tritici) and the barley stripe rust pathogen (Puccinia striiformis f. sp. hordei).</title>
        <authorList>
            <person name="Xia C."/>
            <person name="Wang M."/>
            <person name="Yin C."/>
            <person name="Cornejo O.E."/>
            <person name="Hulbert S.H."/>
            <person name="Chen X."/>
        </authorList>
    </citation>
    <scope>NUCLEOTIDE SEQUENCE [LARGE SCALE GENOMIC DNA]</scope>
    <source>
        <strain evidence="4">93TX-2</strain>
    </source>
</reference>
<keyword evidence="2" id="KW-0472">Membrane</keyword>
<accession>A0A2S4W330</accession>